<protein>
    <submittedName>
        <fullName evidence="3">DUF502 domain-containing protein</fullName>
    </submittedName>
</protein>
<organism evidence="3 4">
    <name type="scientific">Halorutilus salinus</name>
    <dbReference type="NCBI Taxonomy" id="2487751"/>
    <lineage>
        <taxon>Archaea</taxon>
        <taxon>Methanobacteriati</taxon>
        <taxon>Methanobacteriota</taxon>
        <taxon>Stenosarchaea group</taxon>
        <taxon>Halobacteria</taxon>
        <taxon>Halorutilales</taxon>
        <taxon>Halorutilaceae</taxon>
        <taxon>Halorutilus</taxon>
    </lineage>
</organism>
<dbReference type="AlphaFoldDB" id="A0A9Q4C2L5"/>
<gene>
    <name evidence="3" type="ORF">EGH25_00340</name>
</gene>
<dbReference type="EMBL" id="RKLV01000001">
    <property type="protein sequence ID" value="MCX2817814.1"/>
    <property type="molecule type" value="Genomic_DNA"/>
</dbReference>
<evidence type="ECO:0000313" key="3">
    <source>
        <dbReference type="EMBL" id="MCX2817814.1"/>
    </source>
</evidence>
<comment type="caution">
    <text evidence="3">The sequence shown here is derived from an EMBL/GenBank/DDBJ whole genome shotgun (WGS) entry which is preliminary data.</text>
</comment>
<dbReference type="PANTHER" id="PTHR31876">
    <property type="entry name" value="COV-LIKE PROTEIN 1"/>
    <property type="match status" value="1"/>
</dbReference>
<sequence>MKASLKRNIASGIIVLTPVAVSAYVVYWIYQRVAGLPGTQYLRVTGSQTVNELIQVGFAIAVIVVILGIVGYVVRTAAGNILKDEMDRLAGQIPVVRIVYNATKMGVETIMGSNAEEFDRPVKIEIAGLRITGFKTGNTTEDGREVVFFPTSPNITSGYVVDVEPERLETTDESTEEALTRVLSAGFGMEADDDIKGLLPEDEDEGGSEDEG</sequence>
<name>A0A9Q4C2L5_9EURY</name>
<evidence type="ECO:0000256" key="1">
    <source>
        <dbReference type="SAM" id="MobiDB-lite"/>
    </source>
</evidence>
<dbReference type="PANTHER" id="PTHR31876:SF26">
    <property type="entry name" value="PROTEIN LIKE COV 2"/>
    <property type="match status" value="1"/>
</dbReference>
<feature type="transmembrane region" description="Helical" evidence="2">
    <location>
        <begin position="12"/>
        <end position="30"/>
    </location>
</feature>
<accession>A0A9Q4C2L5</accession>
<reference evidence="3" key="1">
    <citation type="submission" date="2022-09" db="EMBL/GenBank/DDBJ databases">
        <title>Haloadaptaus new haloarchaeum isolated from saline soil.</title>
        <authorList>
            <person name="Duran-Viseras A."/>
            <person name="Sanchez-Porro C."/>
            <person name="Ventosa A."/>
        </authorList>
    </citation>
    <scope>NUCLEOTIDE SEQUENCE</scope>
    <source>
        <strain evidence="3">F3-133</strain>
    </source>
</reference>
<dbReference type="InterPro" id="IPR007462">
    <property type="entry name" value="COV1-like"/>
</dbReference>
<feature type="transmembrane region" description="Helical" evidence="2">
    <location>
        <begin position="53"/>
        <end position="74"/>
    </location>
</feature>
<keyword evidence="2" id="KW-0472">Membrane</keyword>
<dbReference type="Proteomes" id="UP001149411">
    <property type="component" value="Unassembled WGS sequence"/>
</dbReference>
<proteinExistence type="predicted"/>
<dbReference type="RefSeq" id="WP_266085307.1">
    <property type="nucleotide sequence ID" value="NZ_RKLV01000001.1"/>
</dbReference>
<feature type="region of interest" description="Disordered" evidence="1">
    <location>
        <begin position="191"/>
        <end position="212"/>
    </location>
</feature>
<keyword evidence="4" id="KW-1185">Reference proteome</keyword>
<keyword evidence="2" id="KW-1133">Transmembrane helix</keyword>
<feature type="compositionally biased region" description="Acidic residues" evidence="1">
    <location>
        <begin position="200"/>
        <end position="212"/>
    </location>
</feature>
<dbReference type="Pfam" id="PF04367">
    <property type="entry name" value="DUF502"/>
    <property type="match status" value="1"/>
</dbReference>
<evidence type="ECO:0000256" key="2">
    <source>
        <dbReference type="SAM" id="Phobius"/>
    </source>
</evidence>
<keyword evidence="2" id="KW-0812">Transmembrane</keyword>
<evidence type="ECO:0000313" key="4">
    <source>
        <dbReference type="Proteomes" id="UP001149411"/>
    </source>
</evidence>